<organism evidence="2 3">
    <name type="scientific">Capsicum baccatum</name>
    <name type="common">Peruvian pepper</name>
    <dbReference type="NCBI Taxonomy" id="33114"/>
    <lineage>
        <taxon>Eukaryota</taxon>
        <taxon>Viridiplantae</taxon>
        <taxon>Streptophyta</taxon>
        <taxon>Embryophyta</taxon>
        <taxon>Tracheophyta</taxon>
        <taxon>Spermatophyta</taxon>
        <taxon>Magnoliopsida</taxon>
        <taxon>eudicotyledons</taxon>
        <taxon>Gunneridae</taxon>
        <taxon>Pentapetalae</taxon>
        <taxon>asterids</taxon>
        <taxon>lamiids</taxon>
        <taxon>Solanales</taxon>
        <taxon>Solanaceae</taxon>
        <taxon>Solanoideae</taxon>
        <taxon>Capsiceae</taxon>
        <taxon>Capsicum</taxon>
    </lineage>
</organism>
<name>A0A2G2UWN7_CAPBA</name>
<dbReference type="Pfam" id="PF24933">
    <property type="entry name" value="DUF7751"/>
    <property type="match status" value="1"/>
</dbReference>
<accession>A0A2G2UWN7</accession>
<evidence type="ECO:0000313" key="3">
    <source>
        <dbReference type="Proteomes" id="UP000224567"/>
    </source>
</evidence>
<reference evidence="2 3" key="1">
    <citation type="journal article" date="2017" name="Genome Biol.">
        <title>New reference genome sequences of hot pepper reveal the massive evolution of plant disease-resistance genes by retroduplication.</title>
        <authorList>
            <person name="Kim S."/>
            <person name="Park J."/>
            <person name="Yeom S.I."/>
            <person name="Kim Y.M."/>
            <person name="Seo E."/>
            <person name="Kim K.T."/>
            <person name="Kim M.S."/>
            <person name="Lee J.M."/>
            <person name="Cheong K."/>
            <person name="Shin H.S."/>
            <person name="Kim S.B."/>
            <person name="Han K."/>
            <person name="Lee J."/>
            <person name="Park M."/>
            <person name="Lee H.A."/>
            <person name="Lee H.Y."/>
            <person name="Lee Y."/>
            <person name="Oh S."/>
            <person name="Lee J.H."/>
            <person name="Choi E."/>
            <person name="Choi E."/>
            <person name="Lee S.E."/>
            <person name="Jeon J."/>
            <person name="Kim H."/>
            <person name="Choi G."/>
            <person name="Song H."/>
            <person name="Lee J."/>
            <person name="Lee S.C."/>
            <person name="Kwon J.K."/>
            <person name="Lee H.Y."/>
            <person name="Koo N."/>
            <person name="Hong Y."/>
            <person name="Kim R.W."/>
            <person name="Kang W.H."/>
            <person name="Huh J.H."/>
            <person name="Kang B.C."/>
            <person name="Yang T.J."/>
            <person name="Lee Y.H."/>
            <person name="Bennetzen J.L."/>
            <person name="Choi D."/>
        </authorList>
    </citation>
    <scope>NUCLEOTIDE SEQUENCE [LARGE SCALE GENOMIC DNA]</scope>
    <source>
        <strain evidence="3">cv. PBC81</strain>
    </source>
</reference>
<gene>
    <name evidence="2" type="ORF">CQW23_35213</name>
</gene>
<dbReference type="STRING" id="33114.A0A2G2UWN7"/>
<keyword evidence="3" id="KW-1185">Reference proteome</keyword>
<dbReference type="AlphaFoldDB" id="A0A2G2UWN7"/>
<protein>
    <recommendedName>
        <fullName evidence="1">DUF7751 domain-containing protein</fullName>
    </recommendedName>
</protein>
<dbReference type="Proteomes" id="UP000224567">
    <property type="component" value="Unassembled WGS sequence"/>
</dbReference>
<dbReference type="InterPro" id="IPR056653">
    <property type="entry name" value="DUF7751"/>
</dbReference>
<dbReference type="OrthoDB" id="1285867at2759"/>
<sequence length="213" mass="24098">MNFLQVSPFNDVVPFDCMSFSRRGPAFGIRRKIVLSFKDSPSAKVGVQFDKPIPRGINLGGLCEDAHGFFCKVDELHLEGSGQDDLENLLVNTLFEDSFGKMQDKGKQVASTNKFLTKLFPNKVVIHMPQLNYWVLEGAEKVVGWALSHHLMRNTQVDVDMRLVLSPVSIQYGLELLQAKQNDTKSLKKSLKCEVLNDHFFGDRLLRDVVEEL</sequence>
<evidence type="ECO:0000313" key="2">
    <source>
        <dbReference type="EMBL" id="PHT25149.1"/>
    </source>
</evidence>
<dbReference type="EMBL" id="MLFT02002817">
    <property type="protein sequence ID" value="PHT25149.1"/>
    <property type="molecule type" value="Genomic_DNA"/>
</dbReference>
<comment type="caution">
    <text evidence="2">The sequence shown here is derived from an EMBL/GenBank/DDBJ whole genome shotgun (WGS) entry which is preliminary data.</text>
</comment>
<proteinExistence type="predicted"/>
<reference evidence="3" key="2">
    <citation type="journal article" date="2017" name="J. Anim. Genet.">
        <title>Multiple reference genome sequences of hot pepper reveal the massive evolution of plant disease resistance genes by retroduplication.</title>
        <authorList>
            <person name="Kim S."/>
            <person name="Park J."/>
            <person name="Yeom S.-I."/>
            <person name="Kim Y.-M."/>
            <person name="Seo E."/>
            <person name="Kim K.-T."/>
            <person name="Kim M.-S."/>
            <person name="Lee J.M."/>
            <person name="Cheong K."/>
            <person name="Shin H.-S."/>
            <person name="Kim S.-B."/>
            <person name="Han K."/>
            <person name="Lee J."/>
            <person name="Park M."/>
            <person name="Lee H.-A."/>
            <person name="Lee H.-Y."/>
            <person name="Lee Y."/>
            <person name="Oh S."/>
            <person name="Lee J.H."/>
            <person name="Choi E."/>
            <person name="Choi E."/>
            <person name="Lee S.E."/>
            <person name="Jeon J."/>
            <person name="Kim H."/>
            <person name="Choi G."/>
            <person name="Song H."/>
            <person name="Lee J."/>
            <person name="Lee S.-C."/>
            <person name="Kwon J.-K."/>
            <person name="Lee H.-Y."/>
            <person name="Koo N."/>
            <person name="Hong Y."/>
            <person name="Kim R.W."/>
            <person name="Kang W.-H."/>
            <person name="Huh J.H."/>
            <person name="Kang B.-C."/>
            <person name="Yang T.-J."/>
            <person name="Lee Y.-H."/>
            <person name="Bennetzen J.L."/>
            <person name="Choi D."/>
        </authorList>
    </citation>
    <scope>NUCLEOTIDE SEQUENCE [LARGE SCALE GENOMIC DNA]</scope>
    <source>
        <strain evidence="3">cv. PBC81</strain>
    </source>
</reference>
<feature type="domain" description="DUF7751" evidence="1">
    <location>
        <begin position="137"/>
        <end position="178"/>
    </location>
</feature>
<evidence type="ECO:0000259" key="1">
    <source>
        <dbReference type="Pfam" id="PF24933"/>
    </source>
</evidence>